<comment type="caution">
    <text evidence="2">The sequence shown here is derived from an EMBL/GenBank/DDBJ whole genome shotgun (WGS) entry which is preliminary data.</text>
</comment>
<evidence type="ECO:0000313" key="3">
    <source>
        <dbReference type="Proteomes" id="UP001500653"/>
    </source>
</evidence>
<feature type="domain" description="Methyltransferase type 11" evidence="1">
    <location>
        <begin position="51"/>
        <end position="144"/>
    </location>
</feature>
<dbReference type="PANTHER" id="PTHR45036">
    <property type="entry name" value="METHYLTRANSFERASE LIKE 7B"/>
    <property type="match status" value="1"/>
</dbReference>
<dbReference type="GO" id="GO:0008168">
    <property type="term" value="F:methyltransferase activity"/>
    <property type="evidence" value="ECO:0007669"/>
    <property type="project" value="UniProtKB-KW"/>
</dbReference>
<protein>
    <submittedName>
        <fullName evidence="2">Class I SAM-dependent methyltransferase</fullName>
    </submittedName>
</protein>
<proteinExistence type="predicted"/>
<dbReference type="Pfam" id="PF08241">
    <property type="entry name" value="Methyltransf_11"/>
    <property type="match status" value="1"/>
</dbReference>
<gene>
    <name evidence="2" type="ORF">GCM10009676_18990</name>
</gene>
<keyword evidence="3" id="KW-1185">Reference proteome</keyword>
<dbReference type="EMBL" id="BAAALN010000005">
    <property type="protein sequence ID" value="GAA1235306.1"/>
    <property type="molecule type" value="Genomic_DNA"/>
</dbReference>
<accession>A0ABP4GWQ4</accession>
<evidence type="ECO:0000313" key="2">
    <source>
        <dbReference type="EMBL" id="GAA1235306.1"/>
    </source>
</evidence>
<organism evidence="2 3">
    <name type="scientific">Prauserella halophila</name>
    <dbReference type="NCBI Taxonomy" id="185641"/>
    <lineage>
        <taxon>Bacteria</taxon>
        <taxon>Bacillati</taxon>
        <taxon>Actinomycetota</taxon>
        <taxon>Actinomycetes</taxon>
        <taxon>Pseudonocardiales</taxon>
        <taxon>Pseudonocardiaceae</taxon>
        <taxon>Prauserella</taxon>
    </lineage>
</organism>
<dbReference type="InterPro" id="IPR029063">
    <property type="entry name" value="SAM-dependent_MTases_sf"/>
</dbReference>
<dbReference type="CDD" id="cd02440">
    <property type="entry name" value="AdoMet_MTases"/>
    <property type="match status" value="1"/>
</dbReference>
<keyword evidence="2" id="KW-0489">Methyltransferase</keyword>
<dbReference type="InterPro" id="IPR052356">
    <property type="entry name" value="Thiol_S-MT"/>
</dbReference>
<dbReference type="RefSeq" id="WP_425563712.1">
    <property type="nucleotide sequence ID" value="NZ_BAAALN010000005.1"/>
</dbReference>
<reference evidence="3" key="1">
    <citation type="journal article" date="2019" name="Int. J. Syst. Evol. Microbiol.">
        <title>The Global Catalogue of Microorganisms (GCM) 10K type strain sequencing project: providing services to taxonomists for standard genome sequencing and annotation.</title>
        <authorList>
            <consortium name="The Broad Institute Genomics Platform"/>
            <consortium name="The Broad Institute Genome Sequencing Center for Infectious Disease"/>
            <person name="Wu L."/>
            <person name="Ma J."/>
        </authorList>
    </citation>
    <scope>NUCLEOTIDE SEQUENCE [LARGE SCALE GENOMIC DNA]</scope>
    <source>
        <strain evidence="3">JCM 13023</strain>
    </source>
</reference>
<dbReference type="PANTHER" id="PTHR45036:SF1">
    <property type="entry name" value="METHYLTRANSFERASE LIKE 7A"/>
    <property type="match status" value="1"/>
</dbReference>
<dbReference type="SUPFAM" id="SSF53335">
    <property type="entry name" value="S-adenosyl-L-methionine-dependent methyltransferases"/>
    <property type="match status" value="1"/>
</dbReference>
<dbReference type="InterPro" id="IPR013216">
    <property type="entry name" value="Methyltransf_11"/>
</dbReference>
<dbReference type="GO" id="GO:0032259">
    <property type="term" value="P:methylation"/>
    <property type="evidence" value="ECO:0007669"/>
    <property type="project" value="UniProtKB-KW"/>
</dbReference>
<name>A0ABP4GWQ4_9PSEU</name>
<keyword evidence="2" id="KW-0808">Transferase</keyword>
<sequence length="211" mass="23873">MGSVATEDPARVRRFWDKQSGRYDRQMRFWELRLLRDTRTWLCGRATGEVLEVAIGTGLNLSSYPSGVTVHGIDLSPGMLKQARSRAEELGLDVDVAEGNAQRLEFPDASFDTVVCTLSLCSVPDDRAVVAEMWRVLRPGGRLLLADHVVSTSAPLRVVQRLLELVTVPMGEEHFRRRPFDHVRAQGFSIEDHDRFNRGIVERLIARKPEH</sequence>
<evidence type="ECO:0000259" key="1">
    <source>
        <dbReference type="Pfam" id="PF08241"/>
    </source>
</evidence>
<dbReference type="Proteomes" id="UP001500653">
    <property type="component" value="Unassembled WGS sequence"/>
</dbReference>
<dbReference type="Gene3D" id="3.40.50.150">
    <property type="entry name" value="Vaccinia Virus protein VP39"/>
    <property type="match status" value="1"/>
</dbReference>